<keyword evidence="2" id="KW-1185">Reference proteome</keyword>
<dbReference type="RefSeq" id="YP_001883404.1">
    <property type="nucleotide sequence ID" value="NC_010671.1"/>
</dbReference>
<evidence type="ECO:0000313" key="1">
    <source>
        <dbReference type="EMBL" id="ACD03535.1"/>
    </source>
</evidence>
<protein>
    <submittedName>
        <fullName evidence="1">Uncharacterized protein</fullName>
    </submittedName>
</protein>
<dbReference type="GeneID" id="6295424"/>
<evidence type="ECO:0000313" key="2">
    <source>
        <dbReference type="Proteomes" id="UP000011274"/>
    </source>
</evidence>
<name>B2YG53_MHVB</name>
<reference evidence="1 2" key="1">
    <citation type="journal article" date="2008" name="Virology">
        <title>Sequence analysis of a non-classified, non-occluded DNA virus that causes salivary gland hypertrophy of Musca domestica, MdSGHV.</title>
        <authorList>
            <person name="Garcia-Maruniak A."/>
            <person name="Maruniak J.E."/>
            <person name="Farmerie W."/>
            <person name="Boucias D.G."/>
        </authorList>
    </citation>
    <scope>NUCLEOTIDE SEQUENCE [LARGE SCALE GENOMIC DNA]</scope>
    <source>
        <strain evidence="2">Isolate Musca domestica/United States/Boucias/-</strain>
    </source>
</reference>
<organismHost>
    <name type="scientific">Musca domestica</name>
    <name type="common">House fly</name>
    <dbReference type="NCBI Taxonomy" id="7370"/>
</organismHost>
<gene>
    <name evidence="1" type="ORF">MdSGHV076</name>
</gene>
<proteinExistence type="predicted"/>
<dbReference type="KEGG" id="vg:6295424"/>
<accession>B2YG53</accession>
<sequence>MGLRYGAQKLLEKLRRGVYRNDDSVQRYNIYVDGELMRYKGMVSSNMARHNACEAIATTGFDYMMSLVRHIESRMPLPATKVIVYMDGQQRVRNKVVRVHTHQFDVDMIRNIFKGKCLLNDIEIVELVEGESELQMYLQRDRLSDLNIFVTSDSDMISITYGHEPSTELAFDDLILREGDEGNDGGRIVDLNANYVMESSSSPPVRDSCLWVNCSYHTVAIGCDYSVQRLRLHRSKFLVFVGMCGTDFTDNVLTETMIAGVLKASDHEIDYINERLLDVDVIVCALVYLGVKYGGTLKPMKRIDGGEKKEGGGGFNTYISNIQQYMAYIETGVMMDRDMESVNTATMSRHDIFSDRLGYPGTSYKRSELAVWTKLHNLETLL</sequence>
<dbReference type="OrthoDB" id="7291at10239"/>
<dbReference type="Proteomes" id="UP000011274">
    <property type="component" value="Segment"/>
</dbReference>
<organism evidence="1 2">
    <name type="scientific">Musca hytrovirus</name>
    <name type="common">isolate Musca domestica/United States/Boucias/-</name>
    <name type="synonym">MHV</name>
    <dbReference type="NCBI Taxonomy" id="523909"/>
    <lineage>
        <taxon>Viruses</taxon>
        <taxon>Viruses incertae sedis</taxon>
        <taxon>Naldaviricetes</taxon>
        <taxon>Lefavirales</taxon>
        <taxon>Hytrosaviridae</taxon>
        <taxon>Muscavirus</taxon>
        <taxon>Muscavirus musdomesticae</taxon>
    </lineage>
</organism>
<dbReference type="EMBL" id="EU522111">
    <property type="protein sequence ID" value="ACD03535.1"/>
    <property type="molecule type" value="Genomic_DNA"/>
</dbReference>